<dbReference type="Pfam" id="PF00895">
    <property type="entry name" value="ATP-synt_8"/>
    <property type="match status" value="1"/>
</dbReference>
<keyword evidence="10 12" id="KW-0496">Mitochondrion</keyword>
<feature type="transmembrane region" description="Helical" evidence="13">
    <location>
        <begin position="6"/>
        <end position="29"/>
    </location>
</feature>
<evidence type="ECO:0000256" key="13">
    <source>
        <dbReference type="SAM" id="Phobius"/>
    </source>
</evidence>
<name>A0A8T9VY69_9COLE</name>
<evidence type="ECO:0000256" key="11">
    <source>
        <dbReference type="ARBA" id="ARBA00023136"/>
    </source>
</evidence>
<geneLocation type="mitochondrion" evidence="14"/>
<keyword evidence="5 12" id="KW-0138">CF(0)</keyword>
<evidence type="ECO:0000313" key="14">
    <source>
        <dbReference type="EMBL" id="UPI13500.1"/>
    </source>
</evidence>
<accession>A0A8T9VY69</accession>
<dbReference type="EMBL" id="OL694144">
    <property type="protein sequence ID" value="UPI13500.1"/>
    <property type="molecule type" value="Genomic_DNA"/>
</dbReference>
<dbReference type="InterPro" id="IPR001421">
    <property type="entry name" value="ATP8_metazoa"/>
</dbReference>
<evidence type="ECO:0000256" key="5">
    <source>
        <dbReference type="ARBA" id="ARBA00022547"/>
    </source>
</evidence>
<dbReference type="GO" id="GO:0015986">
    <property type="term" value="P:proton motive force-driven ATP synthesis"/>
    <property type="evidence" value="ECO:0007669"/>
    <property type="project" value="InterPro"/>
</dbReference>
<protein>
    <recommendedName>
        <fullName evidence="12">ATP synthase complex subunit 8</fullName>
    </recommendedName>
</protein>
<keyword evidence="6 12" id="KW-0812">Transmembrane</keyword>
<evidence type="ECO:0000256" key="3">
    <source>
        <dbReference type="ARBA" id="ARBA00011291"/>
    </source>
</evidence>
<dbReference type="CTD" id="4509"/>
<dbReference type="GO" id="GO:0015078">
    <property type="term" value="F:proton transmembrane transporter activity"/>
    <property type="evidence" value="ECO:0007669"/>
    <property type="project" value="InterPro"/>
</dbReference>
<gene>
    <name evidence="14" type="primary">ATP8</name>
</gene>
<comment type="subunit">
    <text evidence="3">F-type ATPases have 2 components, CF(1) - the catalytic core - and CF(0) - the membrane proton channel.</text>
</comment>
<evidence type="ECO:0000256" key="4">
    <source>
        <dbReference type="ARBA" id="ARBA00022448"/>
    </source>
</evidence>
<evidence type="ECO:0000256" key="2">
    <source>
        <dbReference type="ARBA" id="ARBA00008892"/>
    </source>
</evidence>
<keyword evidence="11 13" id="KW-0472">Membrane</keyword>
<proteinExistence type="inferred from homology"/>
<evidence type="ECO:0000256" key="10">
    <source>
        <dbReference type="ARBA" id="ARBA00023128"/>
    </source>
</evidence>
<organism evidence="14">
    <name type="scientific">Coomaniella dentata</name>
    <dbReference type="NCBI Taxonomy" id="2936731"/>
    <lineage>
        <taxon>Eukaryota</taxon>
        <taxon>Metazoa</taxon>
        <taxon>Ecdysozoa</taxon>
        <taxon>Arthropoda</taxon>
        <taxon>Hexapoda</taxon>
        <taxon>Insecta</taxon>
        <taxon>Pterygota</taxon>
        <taxon>Neoptera</taxon>
        <taxon>Endopterygota</taxon>
        <taxon>Coleoptera</taxon>
        <taxon>Polyphaga</taxon>
        <taxon>Elateriformia</taxon>
        <taxon>Buprestoidea</taxon>
        <taxon>Buprestidae</taxon>
        <taxon>Polycestinae</taxon>
        <taxon>Coomaniella</taxon>
    </lineage>
</organism>
<dbReference type="AlphaFoldDB" id="A0A8T9VY69"/>
<dbReference type="RefSeq" id="YP_010373919.1">
    <property type="nucleotide sequence ID" value="NC_063147.1"/>
</dbReference>
<evidence type="ECO:0000256" key="7">
    <source>
        <dbReference type="ARBA" id="ARBA00022781"/>
    </source>
</evidence>
<dbReference type="GeneID" id="72131840"/>
<keyword evidence="8 13" id="KW-1133">Transmembrane helix</keyword>
<reference evidence="14" key="1">
    <citation type="submission" date="2021-12" db="EMBL/GenBank/DDBJ databases">
        <authorList>
            <person name="Huang X."/>
            <person name="Wei Z."/>
            <person name="Shi A."/>
        </authorList>
    </citation>
    <scope>NUCLEOTIDE SEQUENCE</scope>
</reference>
<comment type="similarity">
    <text evidence="2 12">Belongs to the ATPase protein 8 family.</text>
</comment>
<evidence type="ECO:0000256" key="8">
    <source>
        <dbReference type="ARBA" id="ARBA00022989"/>
    </source>
</evidence>
<keyword evidence="9 12" id="KW-0406">Ion transport</keyword>
<evidence type="ECO:0000256" key="1">
    <source>
        <dbReference type="ARBA" id="ARBA00004304"/>
    </source>
</evidence>
<comment type="subcellular location">
    <subcellularLocation>
        <location evidence="1 12">Mitochondrion membrane</location>
        <topology evidence="1 12">Single-pass membrane protein</topology>
    </subcellularLocation>
</comment>
<evidence type="ECO:0000256" key="6">
    <source>
        <dbReference type="ARBA" id="ARBA00022692"/>
    </source>
</evidence>
<sequence>MPQMAPLYWLLLMILFSLIFILFFILNFYSSINSPQKQDNIKLSNKINWKW</sequence>
<dbReference type="GO" id="GO:0045259">
    <property type="term" value="C:proton-transporting ATP synthase complex"/>
    <property type="evidence" value="ECO:0007669"/>
    <property type="project" value="UniProtKB-KW"/>
</dbReference>
<dbReference type="GO" id="GO:0031966">
    <property type="term" value="C:mitochondrial membrane"/>
    <property type="evidence" value="ECO:0007669"/>
    <property type="project" value="UniProtKB-SubCell"/>
</dbReference>
<evidence type="ECO:0000256" key="12">
    <source>
        <dbReference type="RuleBase" id="RU003661"/>
    </source>
</evidence>
<keyword evidence="7 12" id="KW-0375">Hydrogen ion transport</keyword>
<evidence type="ECO:0000256" key="9">
    <source>
        <dbReference type="ARBA" id="ARBA00023065"/>
    </source>
</evidence>
<keyword evidence="4 12" id="KW-0813">Transport</keyword>